<dbReference type="Pfam" id="PF20152">
    <property type="entry name" value="DUF6534"/>
    <property type="match status" value="1"/>
</dbReference>
<feature type="transmembrane region" description="Helical" evidence="2">
    <location>
        <begin position="36"/>
        <end position="57"/>
    </location>
</feature>
<feature type="transmembrane region" description="Helical" evidence="2">
    <location>
        <begin position="151"/>
        <end position="172"/>
    </location>
</feature>
<dbReference type="PANTHER" id="PTHR40465">
    <property type="entry name" value="CHROMOSOME 1, WHOLE GENOME SHOTGUN SEQUENCE"/>
    <property type="match status" value="1"/>
</dbReference>
<evidence type="ECO:0000256" key="1">
    <source>
        <dbReference type="SAM" id="MobiDB-lite"/>
    </source>
</evidence>
<dbReference type="EMBL" id="JAACJM010000179">
    <property type="protein sequence ID" value="KAF5340111.1"/>
    <property type="molecule type" value="Genomic_DNA"/>
</dbReference>
<keyword evidence="2" id="KW-1133">Transmembrane helix</keyword>
<proteinExistence type="predicted"/>
<dbReference type="InterPro" id="IPR045339">
    <property type="entry name" value="DUF6534"/>
</dbReference>
<dbReference type="AlphaFoldDB" id="A0A8H5CFG3"/>
<evidence type="ECO:0000313" key="4">
    <source>
        <dbReference type="EMBL" id="KAF5340111.1"/>
    </source>
</evidence>
<gene>
    <name evidence="4" type="ORF">D9758_013159</name>
</gene>
<keyword evidence="2" id="KW-0472">Membrane</keyword>
<reference evidence="4 5" key="1">
    <citation type="journal article" date="2020" name="ISME J.">
        <title>Uncovering the hidden diversity of litter-decomposition mechanisms in mushroom-forming fungi.</title>
        <authorList>
            <person name="Floudas D."/>
            <person name="Bentzer J."/>
            <person name="Ahren D."/>
            <person name="Johansson T."/>
            <person name="Persson P."/>
            <person name="Tunlid A."/>
        </authorList>
    </citation>
    <scope>NUCLEOTIDE SEQUENCE [LARGE SCALE GENOMIC DNA]</scope>
    <source>
        <strain evidence="4 5">CBS 291.85</strain>
    </source>
</reference>
<dbReference type="OrthoDB" id="3263055at2759"/>
<name>A0A8H5CFG3_9AGAR</name>
<keyword evidence="5" id="KW-1185">Reference proteome</keyword>
<feature type="transmembrane region" description="Helical" evidence="2">
    <location>
        <begin position="77"/>
        <end position="95"/>
    </location>
</feature>
<sequence length="459" mass="50286">MLLGVMIASCFLGISILQAIYYFLHYGSSDKWYIRALVVVVVCLDCLHQAFITHTVYEYLVTNHNNPNFLNECVWSLLAEVLVNGIIGFIVQCFLGLRVYRLFRNLYRVSVSKRNVVISGLIAGLILAEFGEYIRIYPPYLDSSESDHSPLSAVVVVVVVTGCVTTFAIIGLDRIRTFQDLTHLKKLSVTVNSLTAAGDILIAGSLSFLLWVQKTGFKGSNAMINTLITFSINTGLFTTMFAVASLISILVAPNTFIYILFFFNMGRLYVNSLLATLNGRNLIRSLGNNINGSSFSFSNVSGCDIVFSRSAMSGRSGKSGCETFLNSTSNHRPVSIKVDTTKEYTRDSTGSVHLQTVTTRSVCNCSIRDQAQLGGNGNDNDNRSDGNENGVMHYSERDGDTTSTATFTVVDSTHSMTMSTSLNSNATSEMNFDSDDEEKQTGTGFELMLGIVIFLAILG</sequence>
<feature type="transmembrane region" description="Helical" evidence="2">
    <location>
        <begin position="193"/>
        <end position="212"/>
    </location>
</feature>
<feature type="transmembrane region" description="Helical" evidence="2">
    <location>
        <begin position="116"/>
        <end position="136"/>
    </location>
</feature>
<dbReference type="PANTHER" id="PTHR40465:SF1">
    <property type="entry name" value="DUF6534 DOMAIN-CONTAINING PROTEIN"/>
    <property type="match status" value="1"/>
</dbReference>
<evidence type="ECO:0000259" key="3">
    <source>
        <dbReference type="Pfam" id="PF20152"/>
    </source>
</evidence>
<feature type="region of interest" description="Disordered" evidence="1">
    <location>
        <begin position="373"/>
        <end position="400"/>
    </location>
</feature>
<evidence type="ECO:0000313" key="5">
    <source>
        <dbReference type="Proteomes" id="UP000559256"/>
    </source>
</evidence>
<evidence type="ECO:0000256" key="2">
    <source>
        <dbReference type="SAM" id="Phobius"/>
    </source>
</evidence>
<protein>
    <recommendedName>
        <fullName evidence="3">DUF6534 domain-containing protein</fullName>
    </recommendedName>
</protein>
<feature type="domain" description="DUF6534" evidence="3">
    <location>
        <begin position="196"/>
        <end position="281"/>
    </location>
</feature>
<keyword evidence="2" id="KW-0812">Transmembrane</keyword>
<feature type="transmembrane region" description="Helical" evidence="2">
    <location>
        <begin position="6"/>
        <end position="24"/>
    </location>
</feature>
<dbReference type="Proteomes" id="UP000559256">
    <property type="component" value="Unassembled WGS sequence"/>
</dbReference>
<accession>A0A8H5CFG3</accession>
<organism evidence="4 5">
    <name type="scientific">Tetrapyrgos nigripes</name>
    <dbReference type="NCBI Taxonomy" id="182062"/>
    <lineage>
        <taxon>Eukaryota</taxon>
        <taxon>Fungi</taxon>
        <taxon>Dikarya</taxon>
        <taxon>Basidiomycota</taxon>
        <taxon>Agaricomycotina</taxon>
        <taxon>Agaricomycetes</taxon>
        <taxon>Agaricomycetidae</taxon>
        <taxon>Agaricales</taxon>
        <taxon>Marasmiineae</taxon>
        <taxon>Marasmiaceae</taxon>
        <taxon>Tetrapyrgos</taxon>
    </lineage>
</organism>
<comment type="caution">
    <text evidence="4">The sequence shown here is derived from an EMBL/GenBank/DDBJ whole genome shotgun (WGS) entry which is preliminary data.</text>
</comment>
<feature type="transmembrane region" description="Helical" evidence="2">
    <location>
        <begin position="232"/>
        <end position="263"/>
    </location>
</feature>